<organism evidence="2 3">
    <name type="scientific">Pleuronectes platessa</name>
    <name type="common">European plaice</name>
    <dbReference type="NCBI Taxonomy" id="8262"/>
    <lineage>
        <taxon>Eukaryota</taxon>
        <taxon>Metazoa</taxon>
        <taxon>Chordata</taxon>
        <taxon>Craniata</taxon>
        <taxon>Vertebrata</taxon>
        <taxon>Euteleostomi</taxon>
        <taxon>Actinopterygii</taxon>
        <taxon>Neopterygii</taxon>
        <taxon>Teleostei</taxon>
        <taxon>Neoteleostei</taxon>
        <taxon>Acanthomorphata</taxon>
        <taxon>Carangaria</taxon>
        <taxon>Pleuronectiformes</taxon>
        <taxon>Pleuronectoidei</taxon>
        <taxon>Pleuronectidae</taxon>
        <taxon>Pleuronectes</taxon>
    </lineage>
</organism>
<proteinExistence type="predicted"/>
<feature type="compositionally biased region" description="Low complexity" evidence="1">
    <location>
        <begin position="77"/>
        <end position="91"/>
    </location>
</feature>
<evidence type="ECO:0000313" key="2">
    <source>
        <dbReference type="EMBL" id="CAB1443909.1"/>
    </source>
</evidence>
<dbReference type="Proteomes" id="UP001153269">
    <property type="component" value="Unassembled WGS sequence"/>
</dbReference>
<reference evidence="2" key="1">
    <citation type="submission" date="2020-03" db="EMBL/GenBank/DDBJ databases">
        <authorList>
            <person name="Weist P."/>
        </authorList>
    </citation>
    <scope>NUCLEOTIDE SEQUENCE</scope>
</reference>
<dbReference type="AlphaFoldDB" id="A0A9N7YZ62"/>
<evidence type="ECO:0000256" key="1">
    <source>
        <dbReference type="SAM" id="MobiDB-lite"/>
    </source>
</evidence>
<protein>
    <submittedName>
        <fullName evidence="2">Uncharacterized protein</fullName>
    </submittedName>
</protein>
<keyword evidence="3" id="KW-1185">Reference proteome</keyword>
<comment type="caution">
    <text evidence="2">The sequence shown here is derived from an EMBL/GenBank/DDBJ whole genome shotgun (WGS) entry which is preliminary data.</text>
</comment>
<feature type="region of interest" description="Disordered" evidence="1">
    <location>
        <begin position="77"/>
        <end position="109"/>
    </location>
</feature>
<gene>
    <name evidence="2" type="ORF">PLEPLA_LOCUS31625</name>
</gene>
<accession>A0A9N7YZ62</accession>
<evidence type="ECO:0000313" key="3">
    <source>
        <dbReference type="Proteomes" id="UP001153269"/>
    </source>
</evidence>
<sequence>MIAENQTLKEEVTWLKTGQRHLEDELKKKDELIMTETKRCLPQTNPYLNCLATLTSKKRSWKQSAGWQRMKELPGSSLMLPQLPSGPLSLQASVSGSPRWAETDSGSPL</sequence>
<dbReference type="EMBL" id="CADEAL010003223">
    <property type="protein sequence ID" value="CAB1443909.1"/>
    <property type="molecule type" value="Genomic_DNA"/>
</dbReference>
<name>A0A9N7YZ62_PLEPL</name>